<evidence type="ECO:0000256" key="2">
    <source>
        <dbReference type="SAM" id="Phobius"/>
    </source>
</evidence>
<accession>A0AAU8JZ10</accession>
<feature type="transmembrane region" description="Helical" evidence="2">
    <location>
        <begin position="316"/>
        <end position="340"/>
    </location>
</feature>
<evidence type="ECO:0000313" key="3">
    <source>
        <dbReference type="EMBL" id="XCM81056.1"/>
    </source>
</evidence>
<feature type="transmembrane region" description="Helical" evidence="2">
    <location>
        <begin position="108"/>
        <end position="130"/>
    </location>
</feature>
<keyword evidence="2" id="KW-1133">Transmembrane helix</keyword>
<reference evidence="3" key="1">
    <citation type="submission" date="2024-06" db="EMBL/GenBank/DDBJ databases">
        <title>The genome sequences of Kitasatospora sp. strain HUAS MG31.</title>
        <authorList>
            <person name="Mo P."/>
        </authorList>
    </citation>
    <scope>NUCLEOTIDE SEQUENCE</scope>
    <source>
        <strain evidence="3">HUAS MG31</strain>
    </source>
</reference>
<dbReference type="AlphaFoldDB" id="A0AAU8JZ10"/>
<dbReference type="RefSeq" id="WP_354641992.1">
    <property type="nucleotide sequence ID" value="NZ_CP159872.1"/>
</dbReference>
<feature type="compositionally biased region" description="Low complexity" evidence="1">
    <location>
        <begin position="274"/>
        <end position="285"/>
    </location>
</feature>
<gene>
    <name evidence="3" type="ORF">ABWK59_20140</name>
</gene>
<feature type="transmembrane region" description="Helical" evidence="2">
    <location>
        <begin position="352"/>
        <end position="370"/>
    </location>
</feature>
<feature type="compositionally biased region" description="Basic and acidic residues" evidence="1">
    <location>
        <begin position="23"/>
        <end position="40"/>
    </location>
</feature>
<feature type="region of interest" description="Disordered" evidence="1">
    <location>
        <begin position="270"/>
        <end position="311"/>
    </location>
</feature>
<dbReference type="KEGG" id="kcm:ABWK59_20140"/>
<sequence length="385" mass="41238">MATEQDDSAAPEEPSQPPEPSEPPDRQEPPEPPDHQEPPELPRTLFHALATDQGHLAERLAGFAVSWLGAGAGRTAARLRERDPDASLDELRTAVIDRGRRESELEGAFVGGPFIVMVPFAFCAALLAQIRMVLTLAALAGHETTTPESVAHLLVLQGVHPDLPQARAAFAALPPAEEAAPRYTAWPRAVWRVVSRMAKLLGLVTPDREDRDTGRVRAALRWVPVLVVFAVGTVAPLVWLPYLGFSYHRATNELGERAVRYYAGPQPVAAPPEGGTAPPVAADADGGPREQDGSGDRAGAGPEAEAEERPVRTAPAVIGAGIRALLTLLVPAAAVGFAVVLDLRVLDSRWPVFGILLIVFSAAAGAAWRLHHHRRIHALHARDRS</sequence>
<feature type="compositionally biased region" description="Acidic residues" evidence="1">
    <location>
        <begin position="1"/>
        <end position="10"/>
    </location>
</feature>
<feature type="region of interest" description="Disordered" evidence="1">
    <location>
        <begin position="1"/>
        <end position="41"/>
    </location>
</feature>
<name>A0AAU8JZ10_9ACTN</name>
<keyword evidence="2" id="KW-0472">Membrane</keyword>
<feature type="compositionally biased region" description="Basic and acidic residues" evidence="1">
    <location>
        <begin position="286"/>
        <end position="295"/>
    </location>
</feature>
<keyword evidence="2" id="KW-0812">Transmembrane</keyword>
<proteinExistence type="predicted"/>
<protein>
    <submittedName>
        <fullName evidence="3">Uncharacterized protein</fullName>
    </submittedName>
</protein>
<organism evidence="3">
    <name type="scientific">Kitasatospora camelliae</name>
    <dbReference type="NCBI Taxonomy" id="3156397"/>
    <lineage>
        <taxon>Bacteria</taxon>
        <taxon>Bacillati</taxon>
        <taxon>Actinomycetota</taxon>
        <taxon>Actinomycetes</taxon>
        <taxon>Kitasatosporales</taxon>
        <taxon>Streptomycetaceae</taxon>
        <taxon>Kitasatospora</taxon>
    </lineage>
</organism>
<feature type="transmembrane region" description="Helical" evidence="2">
    <location>
        <begin position="219"/>
        <end position="240"/>
    </location>
</feature>
<dbReference type="EMBL" id="CP159872">
    <property type="protein sequence ID" value="XCM81056.1"/>
    <property type="molecule type" value="Genomic_DNA"/>
</dbReference>
<evidence type="ECO:0000256" key="1">
    <source>
        <dbReference type="SAM" id="MobiDB-lite"/>
    </source>
</evidence>